<protein>
    <submittedName>
        <fullName evidence="2">Uncharacterized protein</fullName>
    </submittedName>
</protein>
<sequence length="115" mass="12696">MAPLRHYVHHHHHHHHRLVVVSGAPTTPLAAPPRFLASTQEVPFANVTPAPPMAGQGREERGSLEGADTHERLPHSLAMSRQRELGGGASRPPGEVVWHLLRREAERVPLQRLGP</sequence>
<feature type="region of interest" description="Disordered" evidence="1">
    <location>
        <begin position="46"/>
        <end position="74"/>
    </location>
</feature>
<reference evidence="2 3" key="1">
    <citation type="submission" date="2019-05" db="EMBL/GenBank/DDBJ databases">
        <title>Another draft genome of Portunus trituberculatus and its Hox gene families provides insights of decapod evolution.</title>
        <authorList>
            <person name="Jeong J.-H."/>
            <person name="Song I."/>
            <person name="Kim S."/>
            <person name="Choi T."/>
            <person name="Kim D."/>
            <person name="Ryu S."/>
            <person name="Kim W."/>
        </authorList>
    </citation>
    <scope>NUCLEOTIDE SEQUENCE [LARGE SCALE GENOMIC DNA]</scope>
    <source>
        <tissue evidence="2">Muscle</tissue>
    </source>
</reference>
<keyword evidence="3" id="KW-1185">Reference proteome</keyword>
<dbReference type="Proteomes" id="UP000324222">
    <property type="component" value="Unassembled WGS sequence"/>
</dbReference>
<gene>
    <name evidence="2" type="ORF">E2C01_069346</name>
</gene>
<evidence type="ECO:0000313" key="2">
    <source>
        <dbReference type="EMBL" id="MPC74963.1"/>
    </source>
</evidence>
<name>A0A5B7HYA7_PORTR</name>
<dbReference type="EMBL" id="VSRR010040087">
    <property type="protein sequence ID" value="MPC74963.1"/>
    <property type="molecule type" value="Genomic_DNA"/>
</dbReference>
<dbReference type="AlphaFoldDB" id="A0A5B7HYA7"/>
<organism evidence="2 3">
    <name type="scientific">Portunus trituberculatus</name>
    <name type="common">Swimming crab</name>
    <name type="synonym">Neptunus trituberculatus</name>
    <dbReference type="NCBI Taxonomy" id="210409"/>
    <lineage>
        <taxon>Eukaryota</taxon>
        <taxon>Metazoa</taxon>
        <taxon>Ecdysozoa</taxon>
        <taxon>Arthropoda</taxon>
        <taxon>Crustacea</taxon>
        <taxon>Multicrustacea</taxon>
        <taxon>Malacostraca</taxon>
        <taxon>Eumalacostraca</taxon>
        <taxon>Eucarida</taxon>
        <taxon>Decapoda</taxon>
        <taxon>Pleocyemata</taxon>
        <taxon>Brachyura</taxon>
        <taxon>Eubrachyura</taxon>
        <taxon>Portunoidea</taxon>
        <taxon>Portunidae</taxon>
        <taxon>Portuninae</taxon>
        <taxon>Portunus</taxon>
    </lineage>
</organism>
<feature type="compositionally biased region" description="Basic and acidic residues" evidence="1">
    <location>
        <begin position="57"/>
        <end position="74"/>
    </location>
</feature>
<evidence type="ECO:0000256" key="1">
    <source>
        <dbReference type="SAM" id="MobiDB-lite"/>
    </source>
</evidence>
<proteinExistence type="predicted"/>
<accession>A0A5B7HYA7</accession>
<comment type="caution">
    <text evidence="2">The sequence shown here is derived from an EMBL/GenBank/DDBJ whole genome shotgun (WGS) entry which is preliminary data.</text>
</comment>
<evidence type="ECO:0000313" key="3">
    <source>
        <dbReference type="Proteomes" id="UP000324222"/>
    </source>
</evidence>